<dbReference type="GO" id="GO:0045048">
    <property type="term" value="P:protein insertion into ER membrane"/>
    <property type="evidence" value="ECO:0007669"/>
    <property type="project" value="InterPro"/>
</dbReference>
<dbReference type="Gene3D" id="1.25.40.10">
    <property type="entry name" value="Tetratricopeptide repeat domain"/>
    <property type="match status" value="1"/>
</dbReference>
<keyword evidence="2" id="KW-1185">Reference proteome</keyword>
<dbReference type="AlphaFoldDB" id="A0A4S4KPX4"/>
<gene>
    <name evidence="1" type="ORF">EW145_g7174</name>
</gene>
<evidence type="ECO:0000313" key="1">
    <source>
        <dbReference type="EMBL" id="THG99887.1"/>
    </source>
</evidence>
<accession>A0A4S4KPX4</accession>
<dbReference type="OrthoDB" id="10252405at2759"/>
<dbReference type="Proteomes" id="UP000308199">
    <property type="component" value="Unassembled WGS sequence"/>
</dbReference>
<organism evidence="1 2">
    <name type="scientific">Phellinidium pouzarii</name>
    <dbReference type="NCBI Taxonomy" id="167371"/>
    <lineage>
        <taxon>Eukaryota</taxon>
        <taxon>Fungi</taxon>
        <taxon>Dikarya</taxon>
        <taxon>Basidiomycota</taxon>
        <taxon>Agaricomycotina</taxon>
        <taxon>Agaricomycetes</taxon>
        <taxon>Hymenochaetales</taxon>
        <taxon>Hymenochaetaceae</taxon>
        <taxon>Phellinidium</taxon>
    </lineage>
</organism>
<proteinExistence type="predicted"/>
<reference evidence="1 2" key="1">
    <citation type="submission" date="2019-02" db="EMBL/GenBank/DDBJ databases">
        <title>Genome sequencing of the rare red list fungi Phellinidium pouzarii.</title>
        <authorList>
            <person name="Buettner E."/>
            <person name="Kellner H."/>
        </authorList>
    </citation>
    <scope>NUCLEOTIDE SEQUENCE [LARGE SCALE GENOMIC DNA]</scope>
    <source>
        <strain evidence="1 2">DSM 108285</strain>
    </source>
</reference>
<evidence type="ECO:0000313" key="2">
    <source>
        <dbReference type="Proteomes" id="UP000308199"/>
    </source>
</evidence>
<dbReference type="EMBL" id="SGPK01000663">
    <property type="protein sequence ID" value="THG99887.1"/>
    <property type="molecule type" value="Genomic_DNA"/>
</dbReference>
<comment type="caution">
    <text evidence="1">The sequence shown here is derived from an EMBL/GenBank/DDBJ whole genome shotgun (WGS) entry which is preliminary data.</text>
</comment>
<protein>
    <submittedName>
        <fullName evidence="1">Uncharacterized protein</fullName>
    </submittedName>
</protein>
<sequence length="182" mass="19214">MMLEWWQASSSSASPGPFALRGTIPYLLNGNILAARTFITLLVSLSTSAHISLRSNLAPNPLPVPNSSTGVDEIIFTTDQTLNFLQLAVRTCQRAQGAGSKKAQEAWVRLCGTYLSKGGILAQPDVRKHLNEIATLFFAIPLPRGQAANPLGDMMSSLFGGAPSSAAAPRVLMPAPPAASLD</sequence>
<dbReference type="InterPro" id="IPR011990">
    <property type="entry name" value="TPR-like_helical_dom_sf"/>
</dbReference>
<dbReference type="InterPro" id="IPR007317">
    <property type="entry name" value="GET4"/>
</dbReference>
<dbReference type="Pfam" id="PF04190">
    <property type="entry name" value="GET4"/>
    <property type="match status" value="1"/>
</dbReference>
<name>A0A4S4KPX4_9AGAM</name>